<name>A0A1U7J3H6_9CYAN</name>
<dbReference type="InterPro" id="IPR010331">
    <property type="entry name" value="ExoD"/>
</dbReference>
<comment type="caution">
    <text evidence="2">The sequence shown here is derived from an EMBL/GenBank/DDBJ whole genome shotgun (WGS) entry which is preliminary data.</text>
</comment>
<dbReference type="PANTHER" id="PTHR41795:SF1">
    <property type="entry name" value="EXOPOLYSACCHARIDE SYNTHESIS PROTEIN"/>
    <property type="match status" value="1"/>
</dbReference>
<dbReference type="Pfam" id="PF06055">
    <property type="entry name" value="ExoD"/>
    <property type="match status" value="1"/>
</dbReference>
<gene>
    <name evidence="2" type="ORF">NIES30_15140</name>
</gene>
<sequence>MDSDSPQPRFSQEIKALLERIAEQPLTLSHVLNETAERGFSLVIGLLVLPFLFPMPPGFTTILGSACLLLSLQMAVGRRSPWLPRRVARFQFPSVLAKTVLSNLKRVTRVTERFVRPRLPGLANNPSIWHINGLCISWLTLLLMSPIPFTNPIPTVGILIFVVATLEADGVMMILGYVATGLITATFGLAGYLLWRSPELLQNWFQR</sequence>
<feature type="transmembrane region" description="Helical" evidence="1">
    <location>
        <begin position="59"/>
        <end position="76"/>
    </location>
</feature>
<dbReference type="EMBL" id="MRCG01000011">
    <property type="protein sequence ID" value="OKH46838.1"/>
    <property type="molecule type" value="Genomic_DNA"/>
</dbReference>
<accession>A0A1U7J3H6</accession>
<feature type="transmembrane region" description="Helical" evidence="1">
    <location>
        <begin position="138"/>
        <end position="164"/>
    </location>
</feature>
<dbReference type="RefSeq" id="WP_073609264.1">
    <property type="nucleotide sequence ID" value="NZ_MRCG01000011.1"/>
</dbReference>
<keyword evidence="1" id="KW-1133">Transmembrane helix</keyword>
<dbReference type="Proteomes" id="UP000185557">
    <property type="component" value="Unassembled WGS sequence"/>
</dbReference>
<keyword evidence="1" id="KW-0812">Transmembrane</keyword>
<dbReference type="OrthoDB" id="484884at2"/>
<dbReference type="PIRSF" id="PIRSF033239">
    <property type="entry name" value="ExoD"/>
    <property type="match status" value="1"/>
</dbReference>
<proteinExistence type="predicted"/>
<evidence type="ECO:0000313" key="2">
    <source>
        <dbReference type="EMBL" id="OKH46838.1"/>
    </source>
</evidence>
<reference evidence="2 3" key="1">
    <citation type="submission" date="2016-11" db="EMBL/GenBank/DDBJ databases">
        <title>Draft Genome Sequences of Nine Cyanobacterial Strains from Diverse Habitats.</title>
        <authorList>
            <person name="Zhu T."/>
            <person name="Hou S."/>
            <person name="Lu X."/>
            <person name="Hess W.R."/>
        </authorList>
    </citation>
    <scope>NUCLEOTIDE SEQUENCE [LARGE SCALE GENOMIC DNA]</scope>
    <source>
        <strain evidence="2 3">NIES-30</strain>
    </source>
</reference>
<organism evidence="2 3">
    <name type="scientific">Phormidium tenue NIES-30</name>
    <dbReference type="NCBI Taxonomy" id="549789"/>
    <lineage>
        <taxon>Bacteria</taxon>
        <taxon>Bacillati</taxon>
        <taxon>Cyanobacteriota</taxon>
        <taxon>Cyanophyceae</taxon>
        <taxon>Oscillatoriophycideae</taxon>
        <taxon>Oscillatoriales</taxon>
        <taxon>Oscillatoriaceae</taxon>
        <taxon>Phormidium</taxon>
    </lineage>
</organism>
<dbReference type="STRING" id="549789.NIES30_15140"/>
<protein>
    <submittedName>
        <fullName evidence="2">Exopolysaccharide biosynthesis protein</fullName>
    </submittedName>
</protein>
<keyword evidence="1" id="KW-0472">Membrane</keyword>
<feature type="transmembrane region" description="Helical" evidence="1">
    <location>
        <begin position="170"/>
        <end position="195"/>
    </location>
</feature>
<dbReference type="AlphaFoldDB" id="A0A1U7J3H6"/>
<keyword evidence="3" id="KW-1185">Reference proteome</keyword>
<dbReference type="PANTHER" id="PTHR41795">
    <property type="entry name" value="EXOPOLYSACCHARIDE SYNTHESIS PROTEIN"/>
    <property type="match status" value="1"/>
</dbReference>
<evidence type="ECO:0000313" key="3">
    <source>
        <dbReference type="Proteomes" id="UP000185557"/>
    </source>
</evidence>
<evidence type="ECO:0000256" key="1">
    <source>
        <dbReference type="SAM" id="Phobius"/>
    </source>
</evidence>